<dbReference type="RefSeq" id="WP_183410255.1">
    <property type="nucleotide sequence ID" value="NZ_JACHWY010000002.1"/>
</dbReference>
<protein>
    <submittedName>
        <fullName evidence="1">Uncharacterized protein</fullName>
    </submittedName>
</protein>
<dbReference type="Proteomes" id="UP000537130">
    <property type="component" value="Unassembled WGS sequence"/>
</dbReference>
<sequence>MLQSPFATGINLTPDKGVLVGLLLDGARRNTGGDESGMECLARLCIEEAVDEVCDSAGLVIKRCRVRHELLALLNNTLKPKVTRLARHYFDVSVYTLGLKTRSHLNWESLWASSWEKVVGRVVAIWQHATGEGAQIAISGTFRRKVYDRDVLRLFDRLVERGVLKAHSRLDGWLVLKSAVDVTVARSVTHGERVDLLNILDAYSCARYFNCQGAAIITELPLSAEAHGLSRLLGVDVYSQGGLLGLAYMQHLGEQEMHAPLAAMGG</sequence>
<evidence type="ECO:0000313" key="1">
    <source>
        <dbReference type="EMBL" id="MBB3047472.1"/>
    </source>
</evidence>
<name>A0A7W4W612_9GAMM</name>
<dbReference type="EMBL" id="JACHWY010000002">
    <property type="protein sequence ID" value="MBB3047472.1"/>
    <property type="molecule type" value="Genomic_DNA"/>
</dbReference>
<proteinExistence type="predicted"/>
<reference evidence="1 2" key="1">
    <citation type="submission" date="2020-08" db="EMBL/GenBank/DDBJ databases">
        <title>Genomic Encyclopedia of Type Strains, Phase III (KMG-III): the genomes of soil and plant-associated and newly described type strains.</title>
        <authorList>
            <person name="Whitman W."/>
        </authorList>
    </citation>
    <scope>NUCLEOTIDE SEQUENCE [LARGE SCALE GENOMIC DNA]</scope>
    <source>
        <strain evidence="1 2">CECT 8654</strain>
    </source>
</reference>
<evidence type="ECO:0000313" key="2">
    <source>
        <dbReference type="Proteomes" id="UP000537130"/>
    </source>
</evidence>
<comment type="caution">
    <text evidence="1">The sequence shown here is derived from an EMBL/GenBank/DDBJ whole genome shotgun (WGS) entry which is preliminary data.</text>
</comment>
<keyword evidence="2" id="KW-1185">Reference proteome</keyword>
<accession>A0A7W4W612</accession>
<dbReference type="AlphaFoldDB" id="A0A7W4W612"/>
<gene>
    <name evidence="1" type="ORF">FHR99_001738</name>
</gene>
<organism evidence="1 2">
    <name type="scientific">Litorivivens lipolytica</name>
    <dbReference type="NCBI Taxonomy" id="1524264"/>
    <lineage>
        <taxon>Bacteria</taxon>
        <taxon>Pseudomonadati</taxon>
        <taxon>Pseudomonadota</taxon>
        <taxon>Gammaproteobacteria</taxon>
        <taxon>Litorivivens</taxon>
    </lineage>
</organism>